<dbReference type="SMART" id="SM00116">
    <property type="entry name" value="CBS"/>
    <property type="match status" value="4"/>
</dbReference>
<dbReference type="InterPro" id="IPR036890">
    <property type="entry name" value="HATPase_C_sf"/>
</dbReference>
<keyword evidence="6" id="KW-0418">Kinase</keyword>
<dbReference type="PANTHER" id="PTHR43047:SF63">
    <property type="entry name" value="HISTIDINE KINASE"/>
    <property type="match status" value="1"/>
</dbReference>
<dbReference type="InterPro" id="IPR005467">
    <property type="entry name" value="His_kinase_dom"/>
</dbReference>
<feature type="domain" description="CBS" evidence="17">
    <location>
        <begin position="99"/>
        <end position="159"/>
    </location>
</feature>
<feature type="domain" description="Histidine kinase" evidence="13">
    <location>
        <begin position="1228"/>
        <end position="1457"/>
    </location>
</feature>
<dbReference type="Pfam" id="PF00512">
    <property type="entry name" value="HisKA"/>
    <property type="match status" value="1"/>
</dbReference>
<dbReference type="PROSITE" id="PS50113">
    <property type="entry name" value="PAC"/>
    <property type="match status" value="1"/>
</dbReference>
<organism evidence="18 19">
    <name type="scientific">Nostoc edaphicum CCNP1411</name>
    <dbReference type="NCBI Taxonomy" id="1472755"/>
    <lineage>
        <taxon>Bacteria</taxon>
        <taxon>Bacillati</taxon>
        <taxon>Cyanobacteriota</taxon>
        <taxon>Cyanophyceae</taxon>
        <taxon>Nostocales</taxon>
        <taxon>Nostocaceae</taxon>
        <taxon>Nostoc</taxon>
    </lineage>
</organism>
<evidence type="ECO:0000259" key="14">
    <source>
        <dbReference type="PROSITE" id="PS50110"/>
    </source>
</evidence>
<dbReference type="InterPro" id="IPR001610">
    <property type="entry name" value="PAC"/>
</dbReference>
<reference evidence="19" key="1">
    <citation type="submission" date="2020-06" db="EMBL/GenBank/DDBJ databases">
        <title>Nostoc edaphicum CCNP1411 genome.</title>
        <authorList>
            <person name="Fidor A."/>
            <person name="Grabski M."/>
            <person name="Gawor J."/>
            <person name="Gromadka R."/>
            <person name="Wegrzyn G."/>
            <person name="Mazur-Marzec H."/>
        </authorList>
    </citation>
    <scope>NUCLEOTIDE SEQUENCE [LARGE SCALE GENOMIC DNA]</scope>
    <source>
        <strain evidence="19">CCNP1411</strain>
    </source>
</reference>
<feature type="domain" description="PAC" evidence="16">
    <location>
        <begin position="629"/>
        <end position="681"/>
    </location>
</feature>
<feature type="domain" description="Response regulatory" evidence="14">
    <location>
        <begin position="1491"/>
        <end position="1607"/>
    </location>
</feature>
<dbReference type="SMART" id="SM00387">
    <property type="entry name" value="HATPase_c"/>
    <property type="match status" value="1"/>
</dbReference>
<sequence length="1614" mass="182548">MFNRLTSSELKSAIVRHPLIVKPDTTVMDAIAQMSGVRTLCETTKTVDGQLDELYLEARSSCVLVVEEGKLLGIFTERDVVRLSAQQCCFENLAIREVMTHPAVTLHESDFNDLFFAVNLLQQYRIRHLPILDDQERVVGLVTNESLRQSSRPVDLLRLRLVFEVMTSDVICATPNSSMLAIAQLMAKHRVSSIMIVQPGGSETEPLQIPVGIITERDIVQFQALGLNLKTCLAEAVMSTPIFAVKPDDSLWVVQQIMEQRLIRRLAVTGKQGELLGIVTKANLLQALNPLELYKLAEVLEKKSVRLETEKIELLETRNVELEQQVEARMMLLIAKAERERLVLAIALQIRSSLSLQTILDSTVTEVRQLLGCDRVSIWQFEADWQTIAVAESTDSSVSLVGQRVSDSCLKQGYTEIYRQGRIRIVSDIYKAKISDCHRDMLIRLQTRAKILVPLFCGDELWGLLNVTESQHPRDWEPEEVELLQALSVQLAVALQQATTHKKLQEQLIERQQAENRLRQSEQRYIILNQELEAKVAERTTKLQEREVQLQRISERLALSLNSAAIGCWEWDIEDNTILWDERMYALYGITKTSDSYVNYDIWANGLHPDDRNSTEILLQQAVLGQAEYDTEFRIVHSDDSIHFIKAYGMVVRDAQGNAQKMIGVHFDISDRKRAELALQSSEMRFRRIFDSNVVGMLFADFQGKILDANDRFLQMLGYTRDDLDAGTIDWLGMTPPEHVLSDFAAIKHLMQHSAINPREKEYYRKDGSKIPVLIGAAILPGSDNQTICIVVDISEQQAALRERKQAEETIHQQVEREQLLREITQRIRQSLDIQTIFDTACQEIRQVIQADRVGIFKFYPESNFNDGEFVAESVVEGFASVVAIRIHDHCFGENYSSFYALGRFHVVDDIYNGGMTPCHIEILAQFQVRATLVVPLLCGDNLWGLLCIHQCATTRHWQQFEIDFTQQLSNQLAIAIQQANLYEQIQSELLVRQKAEARIALQLRRQQTLGAIVQKIRESLDINEILATVTQQVKDVLHSDRVIVFRLFADGRSQIVQEAVSGEFPALKDRHWDNEVWSQEILDCYWQGKPRIVPDVTNDIWAKCLVEFSREGQIQSKIVAPILQDVRGSENHRWVAPWVTNKLWGVLVVHACQEKRVWKDSEAQLLQQIANQLAIAIQQAGLFEQLQQELAERQQAEAKLTDSNQQLAISNQELARATRLKDEFLANMSHELRTPLNAILGMTEGLQEEVFGVVTEQQLKALRTIERSGSHLLELITDILDVAKIEAGQIELDYALTPVARLCQSSLVFIKQQALQKRIQLEIKLQTNLPDLLVDERRIRQVLINLLNNAVKFTPERGRVTLEVTQLFRISTTDLTEQHFLHFAVTDTGIGISPENIKNLFQPFVQIDSALNRQYAGTGLGLALVKRIVELHGGSVGLTSELGVGSCFTIDLPYTPSFGISPEMTADDQLAVTSERDSPSTEEAATFTPLILLAEDNEANISTVSSYLKAKGYRIVLAQNGQEAIDVAKTYHPDLILMDIQMPGMDGLEAMRKIRLDSNLVDIPIVALTALAMTGDRDRSLKAGASDYLSKPIKLKQLAITIQQLLNATKDDK</sequence>
<dbReference type="SMART" id="SM00388">
    <property type="entry name" value="HisKA"/>
    <property type="match status" value="1"/>
</dbReference>
<dbReference type="CDD" id="cd00130">
    <property type="entry name" value="PAS"/>
    <property type="match status" value="2"/>
</dbReference>
<dbReference type="InterPro" id="IPR013655">
    <property type="entry name" value="PAS_fold_3"/>
</dbReference>
<dbReference type="SUPFAM" id="SSF55874">
    <property type="entry name" value="ATPase domain of HSP90 chaperone/DNA topoisomerase II/histidine kinase"/>
    <property type="match status" value="1"/>
</dbReference>
<dbReference type="InterPro" id="IPR046342">
    <property type="entry name" value="CBS_dom_sf"/>
</dbReference>
<dbReference type="InterPro" id="IPR016132">
    <property type="entry name" value="Phyto_chromo_attachment"/>
</dbReference>
<dbReference type="Gene3D" id="2.10.70.100">
    <property type="match status" value="1"/>
</dbReference>
<dbReference type="Gene3D" id="3.40.50.2300">
    <property type="match status" value="1"/>
</dbReference>
<protein>
    <recommendedName>
        <fullName evidence="8">Circadian input-output histidine kinase CikA</fullName>
        <ecNumber evidence="3">2.7.13.3</ecNumber>
    </recommendedName>
</protein>
<dbReference type="CDD" id="cd17774">
    <property type="entry name" value="CBS_two-component_sensor_histidine_kinase_repeat2"/>
    <property type="match status" value="1"/>
</dbReference>
<feature type="domain" description="PAS" evidence="15">
    <location>
        <begin position="682"/>
        <end position="724"/>
    </location>
</feature>
<evidence type="ECO:0000313" key="19">
    <source>
        <dbReference type="Proteomes" id="UP000514713"/>
    </source>
</evidence>
<evidence type="ECO:0000256" key="11">
    <source>
        <dbReference type="SAM" id="Coils"/>
    </source>
</evidence>
<evidence type="ECO:0000313" key="18">
    <source>
        <dbReference type="EMBL" id="QMS87590.1"/>
    </source>
</evidence>
<feature type="domain" description="Phytochrome chromophore attachment site" evidence="12">
    <location>
        <begin position="355"/>
        <end position="490"/>
    </location>
</feature>
<keyword evidence="11" id="KW-0175">Coiled coil</keyword>
<dbReference type="Gene3D" id="1.10.287.130">
    <property type="match status" value="1"/>
</dbReference>
<dbReference type="Pfam" id="PF02518">
    <property type="entry name" value="HATPase_c"/>
    <property type="match status" value="1"/>
</dbReference>
<feature type="domain" description="CBS" evidence="17">
    <location>
        <begin position="166"/>
        <end position="229"/>
    </location>
</feature>
<evidence type="ECO:0000256" key="6">
    <source>
        <dbReference type="ARBA" id="ARBA00022777"/>
    </source>
</evidence>
<feature type="coiled-coil region" evidence="11">
    <location>
        <begin position="297"/>
        <end position="325"/>
    </location>
</feature>
<dbReference type="SUPFAM" id="SSF47384">
    <property type="entry name" value="Homodimeric domain of signal transducing histidine kinase"/>
    <property type="match status" value="1"/>
</dbReference>
<comment type="similarity">
    <text evidence="2">In the N-terminal section; belongs to the phytochrome family.</text>
</comment>
<dbReference type="Gene3D" id="3.30.450.40">
    <property type="match status" value="3"/>
</dbReference>
<dbReference type="Pfam" id="PF00571">
    <property type="entry name" value="CBS"/>
    <property type="match status" value="4"/>
</dbReference>
<dbReference type="GO" id="GO:0009927">
    <property type="term" value="F:histidine phosphotransfer kinase activity"/>
    <property type="evidence" value="ECO:0007669"/>
    <property type="project" value="TreeGrafter"/>
</dbReference>
<dbReference type="GO" id="GO:0005886">
    <property type="term" value="C:plasma membrane"/>
    <property type="evidence" value="ECO:0007669"/>
    <property type="project" value="TreeGrafter"/>
</dbReference>
<dbReference type="KEGG" id="ned:HUN01_08365"/>
<feature type="coiled-coil region" evidence="11">
    <location>
        <begin position="495"/>
        <end position="549"/>
    </location>
</feature>
<dbReference type="SUPFAM" id="SSF55785">
    <property type="entry name" value="PYP-like sensor domain (PAS domain)"/>
    <property type="match status" value="2"/>
</dbReference>
<evidence type="ECO:0000259" key="13">
    <source>
        <dbReference type="PROSITE" id="PS50109"/>
    </source>
</evidence>
<dbReference type="Proteomes" id="UP000514713">
    <property type="component" value="Chromosome"/>
</dbReference>
<dbReference type="InterPro" id="IPR004358">
    <property type="entry name" value="Sig_transdc_His_kin-like_C"/>
</dbReference>
<feature type="domain" description="CBS" evidence="17">
    <location>
        <begin position="14"/>
        <end position="95"/>
    </location>
</feature>
<dbReference type="InterPro" id="IPR003018">
    <property type="entry name" value="GAF"/>
</dbReference>
<dbReference type="SUPFAM" id="SSF55781">
    <property type="entry name" value="GAF domain-like"/>
    <property type="match status" value="3"/>
</dbReference>
<dbReference type="CDD" id="cd00082">
    <property type="entry name" value="HisKA"/>
    <property type="match status" value="1"/>
</dbReference>
<dbReference type="PROSITE" id="PS50109">
    <property type="entry name" value="HIS_KIN"/>
    <property type="match status" value="1"/>
</dbReference>
<dbReference type="Gene3D" id="3.30.450.20">
    <property type="entry name" value="PAS domain"/>
    <property type="match status" value="2"/>
</dbReference>
<dbReference type="Pfam" id="PF08447">
    <property type="entry name" value="PAS_3"/>
    <property type="match status" value="1"/>
</dbReference>
<dbReference type="InterPro" id="IPR001789">
    <property type="entry name" value="Sig_transdc_resp-reg_receiver"/>
</dbReference>
<dbReference type="RefSeq" id="WP_181930879.1">
    <property type="nucleotide sequence ID" value="NZ_CP054698.1"/>
</dbReference>
<keyword evidence="4 9" id="KW-0597">Phosphoprotein</keyword>
<keyword evidence="10" id="KW-0129">CBS domain</keyword>
<gene>
    <name evidence="18" type="ORF">HUN01_08365</name>
</gene>
<dbReference type="SMART" id="SM00448">
    <property type="entry name" value="REC"/>
    <property type="match status" value="1"/>
</dbReference>
<feature type="domain" description="CBS" evidence="17">
    <location>
        <begin position="238"/>
        <end position="296"/>
    </location>
</feature>
<dbReference type="FunFam" id="3.30.565.10:FF:000010">
    <property type="entry name" value="Sensor histidine kinase RcsC"/>
    <property type="match status" value="1"/>
</dbReference>
<feature type="coiled-coil region" evidence="11">
    <location>
        <begin position="1180"/>
        <end position="1214"/>
    </location>
</feature>
<dbReference type="Pfam" id="PF13426">
    <property type="entry name" value="PAS_9"/>
    <property type="match status" value="1"/>
</dbReference>
<dbReference type="CDD" id="cd04620">
    <property type="entry name" value="CBS_two-component_sensor_histidine_kinase_repeat1"/>
    <property type="match status" value="1"/>
</dbReference>
<dbReference type="InterPro" id="IPR000644">
    <property type="entry name" value="CBS_dom"/>
</dbReference>
<keyword evidence="19" id="KW-1185">Reference proteome</keyword>
<dbReference type="InterPro" id="IPR003661">
    <property type="entry name" value="HisK_dim/P_dom"/>
</dbReference>
<dbReference type="InterPro" id="IPR035965">
    <property type="entry name" value="PAS-like_dom_sf"/>
</dbReference>
<dbReference type="SMART" id="SM00086">
    <property type="entry name" value="PAC"/>
    <property type="match status" value="2"/>
</dbReference>
<dbReference type="PROSITE" id="PS51371">
    <property type="entry name" value="CBS"/>
    <property type="match status" value="4"/>
</dbReference>
<dbReference type="InterPro" id="IPR029016">
    <property type="entry name" value="GAF-like_dom_sf"/>
</dbReference>
<evidence type="ECO:0000259" key="12">
    <source>
        <dbReference type="PROSITE" id="PS50046"/>
    </source>
</evidence>
<dbReference type="PROSITE" id="PS50112">
    <property type="entry name" value="PAS"/>
    <property type="match status" value="1"/>
</dbReference>
<dbReference type="Pfam" id="PF01590">
    <property type="entry name" value="GAF"/>
    <property type="match status" value="3"/>
</dbReference>
<dbReference type="PRINTS" id="PR00344">
    <property type="entry name" value="BCTRLSENSOR"/>
</dbReference>
<feature type="domain" description="Phytochrome chromophore attachment site" evidence="12">
    <location>
        <begin position="1022"/>
        <end position="1173"/>
    </location>
</feature>
<evidence type="ECO:0000256" key="1">
    <source>
        <dbReference type="ARBA" id="ARBA00000085"/>
    </source>
</evidence>
<evidence type="ECO:0000256" key="4">
    <source>
        <dbReference type="ARBA" id="ARBA00022553"/>
    </source>
</evidence>
<dbReference type="Pfam" id="PF00072">
    <property type="entry name" value="Response_reg"/>
    <property type="match status" value="1"/>
</dbReference>
<evidence type="ECO:0000256" key="10">
    <source>
        <dbReference type="PROSITE-ProRule" id="PRU00703"/>
    </source>
</evidence>
<evidence type="ECO:0000259" key="15">
    <source>
        <dbReference type="PROSITE" id="PS50112"/>
    </source>
</evidence>
<dbReference type="InterPro" id="IPR003594">
    <property type="entry name" value="HATPase_dom"/>
</dbReference>
<dbReference type="GO" id="GO:0000155">
    <property type="term" value="F:phosphorelay sensor kinase activity"/>
    <property type="evidence" value="ECO:0007669"/>
    <property type="project" value="InterPro"/>
</dbReference>
<dbReference type="Gene3D" id="3.30.565.10">
    <property type="entry name" value="Histidine kinase-like ATPase, C-terminal domain"/>
    <property type="match status" value="1"/>
</dbReference>
<dbReference type="InterPro" id="IPR000700">
    <property type="entry name" value="PAS-assoc_C"/>
</dbReference>
<dbReference type="InterPro" id="IPR000014">
    <property type="entry name" value="PAS"/>
</dbReference>
<dbReference type="InterPro" id="IPR011006">
    <property type="entry name" value="CheY-like_superfamily"/>
</dbReference>
<dbReference type="PROSITE" id="PS50110">
    <property type="entry name" value="RESPONSE_REGULATORY"/>
    <property type="match status" value="1"/>
</dbReference>
<evidence type="ECO:0000259" key="17">
    <source>
        <dbReference type="PROSITE" id="PS51371"/>
    </source>
</evidence>
<dbReference type="InterPro" id="IPR036097">
    <property type="entry name" value="HisK_dim/P_sf"/>
</dbReference>
<accession>A0A7D7LBH8</accession>
<keyword evidence="5" id="KW-0808">Transferase</keyword>
<dbReference type="CDD" id="cd16922">
    <property type="entry name" value="HATPase_EvgS-ArcB-TorS-like"/>
    <property type="match status" value="1"/>
</dbReference>
<dbReference type="EC" id="2.7.13.3" evidence="3"/>
<dbReference type="SMART" id="SM00091">
    <property type="entry name" value="PAS"/>
    <property type="match status" value="2"/>
</dbReference>
<dbReference type="EMBL" id="CP054698">
    <property type="protein sequence ID" value="QMS87590.1"/>
    <property type="molecule type" value="Genomic_DNA"/>
</dbReference>
<dbReference type="Gene3D" id="3.10.580.10">
    <property type="entry name" value="CBS-domain"/>
    <property type="match status" value="2"/>
</dbReference>
<evidence type="ECO:0000256" key="5">
    <source>
        <dbReference type="ARBA" id="ARBA00022679"/>
    </source>
</evidence>
<dbReference type="NCBIfam" id="TIGR00229">
    <property type="entry name" value="sensory_box"/>
    <property type="match status" value="2"/>
</dbReference>
<evidence type="ECO:0000256" key="3">
    <source>
        <dbReference type="ARBA" id="ARBA00012438"/>
    </source>
</evidence>
<comment type="catalytic activity">
    <reaction evidence="1">
        <text>ATP + protein L-histidine = ADP + protein N-phospho-L-histidine.</text>
        <dbReference type="EC" id="2.7.13.3"/>
    </reaction>
</comment>
<name>A0A7D7LBH8_9NOSO</name>
<dbReference type="PROSITE" id="PS50046">
    <property type="entry name" value="PHYTOCHROME_2"/>
    <property type="match status" value="3"/>
</dbReference>
<dbReference type="FunFam" id="1.10.287.130:FF:000145">
    <property type="entry name" value="Sensory transduction histidine kinase"/>
    <property type="match status" value="1"/>
</dbReference>
<feature type="domain" description="Phytochrome chromophore attachment site" evidence="12">
    <location>
        <begin position="833"/>
        <end position="972"/>
    </location>
</feature>
<keyword evidence="7" id="KW-0902">Two-component regulatory system</keyword>
<dbReference type="SUPFAM" id="SSF54631">
    <property type="entry name" value="CBS-domain pair"/>
    <property type="match status" value="2"/>
</dbReference>
<dbReference type="SUPFAM" id="SSF52172">
    <property type="entry name" value="CheY-like"/>
    <property type="match status" value="1"/>
</dbReference>
<evidence type="ECO:0000259" key="16">
    <source>
        <dbReference type="PROSITE" id="PS50113"/>
    </source>
</evidence>
<evidence type="ECO:0000256" key="2">
    <source>
        <dbReference type="ARBA" id="ARBA00006402"/>
    </source>
</evidence>
<feature type="modified residue" description="4-aspartylphosphate" evidence="9">
    <location>
        <position position="1540"/>
    </location>
</feature>
<evidence type="ECO:0000256" key="9">
    <source>
        <dbReference type="PROSITE-ProRule" id="PRU00169"/>
    </source>
</evidence>
<evidence type="ECO:0000256" key="8">
    <source>
        <dbReference type="ARBA" id="ARBA00074306"/>
    </source>
</evidence>
<proteinExistence type="inferred from homology"/>
<evidence type="ECO:0000256" key="7">
    <source>
        <dbReference type="ARBA" id="ARBA00023012"/>
    </source>
</evidence>
<dbReference type="PANTHER" id="PTHR43047">
    <property type="entry name" value="TWO-COMPONENT HISTIDINE PROTEIN KINASE"/>
    <property type="match status" value="1"/>
</dbReference>
<dbReference type="SMART" id="SM00065">
    <property type="entry name" value="GAF"/>
    <property type="match status" value="3"/>
</dbReference>